<dbReference type="InterPro" id="IPR011989">
    <property type="entry name" value="ARM-like"/>
</dbReference>
<evidence type="ECO:0000256" key="1">
    <source>
        <dbReference type="SAM" id="Phobius"/>
    </source>
</evidence>
<accession>A0A6T7ZF13</accession>
<gene>
    <name evidence="2" type="ORF">CCUR1050_LOCUS17581</name>
    <name evidence="3" type="ORF">CCUR1050_LOCUS17582</name>
</gene>
<protein>
    <recommendedName>
        <fullName evidence="4">Armadillo repeat-containing protein 8</fullName>
    </recommendedName>
</protein>
<evidence type="ECO:0000313" key="2">
    <source>
        <dbReference type="EMBL" id="CAD8639897.1"/>
    </source>
</evidence>
<evidence type="ECO:0008006" key="4">
    <source>
        <dbReference type="Google" id="ProtNLM"/>
    </source>
</evidence>
<dbReference type="EMBL" id="HBEZ01031663">
    <property type="protein sequence ID" value="CAD8639897.1"/>
    <property type="molecule type" value="Transcribed_RNA"/>
</dbReference>
<proteinExistence type="predicted"/>
<dbReference type="EMBL" id="HBEZ01031664">
    <property type="protein sequence ID" value="CAD8639898.1"/>
    <property type="molecule type" value="Transcribed_RNA"/>
</dbReference>
<keyword evidence="1" id="KW-1133">Transmembrane helix</keyword>
<dbReference type="Gene3D" id="1.25.10.10">
    <property type="entry name" value="Leucine-rich Repeat Variant"/>
    <property type="match status" value="1"/>
</dbReference>
<dbReference type="AlphaFoldDB" id="A0A6T7ZF13"/>
<keyword evidence="1" id="KW-0472">Membrane</keyword>
<organism evidence="2">
    <name type="scientific">Cryptomonas curvata</name>
    <dbReference type="NCBI Taxonomy" id="233186"/>
    <lineage>
        <taxon>Eukaryota</taxon>
        <taxon>Cryptophyceae</taxon>
        <taxon>Cryptomonadales</taxon>
        <taxon>Cryptomonadaceae</taxon>
        <taxon>Cryptomonas</taxon>
    </lineage>
</organism>
<dbReference type="SUPFAM" id="SSF48371">
    <property type="entry name" value="ARM repeat"/>
    <property type="match status" value="1"/>
</dbReference>
<keyword evidence="1" id="KW-0812">Transmembrane</keyword>
<dbReference type="InterPro" id="IPR016024">
    <property type="entry name" value="ARM-type_fold"/>
</dbReference>
<reference evidence="2" key="1">
    <citation type="submission" date="2021-01" db="EMBL/GenBank/DDBJ databases">
        <authorList>
            <person name="Corre E."/>
            <person name="Pelletier E."/>
            <person name="Niang G."/>
            <person name="Scheremetjew M."/>
            <person name="Finn R."/>
            <person name="Kale V."/>
            <person name="Holt S."/>
            <person name="Cochrane G."/>
            <person name="Meng A."/>
            <person name="Brown T."/>
            <person name="Cohen L."/>
        </authorList>
    </citation>
    <scope>NUCLEOTIDE SEQUENCE</scope>
    <source>
        <strain evidence="2">CCAP979/52</strain>
    </source>
</reference>
<sequence>MSRHMNDSESSDCVDDAAIVTQRSQSESTLQGILIFLRDNKETSINILCQELLGVIQSSSHEHENIERMATLVHLGLLEELFANISVVGECCDIASVLHLISKLTKYEDLRYAMRIRELRITDIVLDCMEQQPCDAEVSKFGCAALRNLLMDAEERAIFLRRNGLERVLIAMKWCQSTSAVQEHACHLIFVIAKSSRKRRKMVATQCLDAVCTAAKMHPTHSGVQHRANAALRCLTKDEDPGSQGLLLLALCSATIAALSALAAAVWYGILL</sequence>
<feature type="transmembrane region" description="Helical" evidence="1">
    <location>
        <begin position="246"/>
        <end position="270"/>
    </location>
</feature>
<name>A0A6T7ZF13_9CRYP</name>
<evidence type="ECO:0000313" key="3">
    <source>
        <dbReference type="EMBL" id="CAD8639898.1"/>
    </source>
</evidence>